<dbReference type="GO" id="GO:0005524">
    <property type="term" value="F:ATP binding"/>
    <property type="evidence" value="ECO:0007669"/>
    <property type="project" value="InterPro"/>
</dbReference>
<dbReference type="SUPFAM" id="SSF56024">
    <property type="entry name" value="Phospholipase D/nuclease"/>
    <property type="match status" value="1"/>
</dbReference>
<keyword evidence="5" id="KW-1185">Reference proteome</keyword>
<sequence>MSFGAADVVRADTAFGFIDSATTSDQVFHPVLISNENENTMLRAIRQELQRSKSFIISVAFITTSAIALLKEVLLQYDGPGVIVTSTYLGFNSPEMFRELLSLEDVDVYVHPGTSGGFHAKGYVFDLGDTTTAIIGSSNLTANALLRNSEWNLRFSALPDGDITHQLQEAIGRQKHVSEPLTANWITAYEEIYVQKPASPFEELLPSRVLDGPAVGGKIYPNSMQLEALEAISQVRDSGERRALVISATGTGKTILSALDVRAVDPARMLFIVHREQILDKAMSEFEQVLEVDRSSLGKFVGSQREIERQFVFATIQTISKKATLQSINRDHFDYILIDEVHRAGAESYRRLIDWFTPKFLLGLTATPERTDDFNVFELFDFNVPYEIRLQAALEAQMLVPFHYYGVTDYVDSDGTTVDDTSNLTRLVAPERVEHLIRAIKTYGHAGPTRGLMFCSRRDEAYELSRLLNHQVVNGVLLRTKVLTGSDSNEVRNETVARLEIGDLDYILTVDIFNEGIDIPSINQVVMLRQTQSNIIFTQQLGRGLRKNSGKDHLRVIDFIGNYANNYMIPIALLGDRSLNKDAVRRKLINIDQAGTISGLSSVNFDRVSRERILQSLANTSLDSLANIKMAFNELAQRLGRTPLLFDFARYDSVDPVVVATKSKNYWSLQNRFKVDSTNPTNAEESFLNFLTMELMNGKRPHELLLLEKLLAVPEISVAAYKELLRSNGSVSDDKTLDSVRRILSLEFFTSGEQKKYGSSSYVDSSNGAFKLSEFARTLLNDSTTLRGHVQDVIATGKYLARHRYDHTGTLQVGKMYSRKDVCRLLNWKSNEYSTMYGYKVDQFSQSCPIFVTYHKADHVAESTRYEDEFVDPTRLKWFTRSNRTLKSAEVRSIVNGDVPLHIFVKKDDAEGSDFYYLGQADSRDADQTTMAGKEGKELSVVTMGLDFITPIENGLYEYISDQGVQERS</sequence>
<dbReference type="PANTHER" id="PTHR47396:SF1">
    <property type="entry name" value="ATP-DEPENDENT HELICASE IRC3-RELATED"/>
    <property type="match status" value="1"/>
</dbReference>
<dbReference type="InterPro" id="IPR001650">
    <property type="entry name" value="Helicase_C-like"/>
</dbReference>
<dbReference type="InterPro" id="IPR050742">
    <property type="entry name" value="Helicase_Restrict-Modif_Enz"/>
</dbReference>
<dbReference type="InterPro" id="IPR027417">
    <property type="entry name" value="P-loop_NTPase"/>
</dbReference>
<dbReference type="CDD" id="cd18799">
    <property type="entry name" value="SF2_C_EcoAI-like"/>
    <property type="match status" value="1"/>
</dbReference>
<dbReference type="GO" id="GO:0005829">
    <property type="term" value="C:cytosol"/>
    <property type="evidence" value="ECO:0007669"/>
    <property type="project" value="TreeGrafter"/>
</dbReference>
<organism evidence="4 5">
    <name type="scientific">Arthrobacter psychrolactophilus</name>
    <dbReference type="NCBI Taxonomy" id="92442"/>
    <lineage>
        <taxon>Bacteria</taxon>
        <taxon>Bacillati</taxon>
        <taxon>Actinomycetota</taxon>
        <taxon>Actinomycetes</taxon>
        <taxon>Micrococcales</taxon>
        <taxon>Micrococcaceae</taxon>
        <taxon>Arthrobacter</taxon>
    </lineage>
</organism>
<reference evidence="4 5" key="1">
    <citation type="submission" date="2018-05" db="EMBL/GenBank/DDBJ databases">
        <title>Genetic diversity of glacier-inhabiting Cryobacterium bacteria in China and description of Cryobacterium mengkeensis sp. nov. and Arthrobacter glacialis sp. nov.</title>
        <authorList>
            <person name="Liu Q."/>
            <person name="Xin Y.-H."/>
        </authorList>
    </citation>
    <scope>NUCLEOTIDE SEQUENCE [LARGE SCALE GENOMIC DNA]</scope>
    <source>
        <strain evidence="4 5">B7</strain>
    </source>
</reference>
<feature type="domain" description="Helicase C-terminal" evidence="3">
    <location>
        <begin position="432"/>
        <end position="604"/>
    </location>
</feature>
<dbReference type="InterPro" id="IPR001736">
    <property type="entry name" value="PLipase_D/transphosphatidylase"/>
</dbReference>
<feature type="domain" description="PLD phosphodiesterase" evidence="1">
    <location>
        <begin position="114"/>
        <end position="144"/>
    </location>
</feature>
<dbReference type="Pfam" id="PF04851">
    <property type="entry name" value="ResIII"/>
    <property type="match status" value="1"/>
</dbReference>
<dbReference type="InterPro" id="IPR014001">
    <property type="entry name" value="Helicase_ATP-bd"/>
</dbReference>
<dbReference type="InterPro" id="IPR006935">
    <property type="entry name" value="Helicase/UvrB_N"/>
</dbReference>
<dbReference type="InterPro" id="IPR058403">
    <property type="entry name" value="DUF8090"/>
</dbReference>
<dbReference type="EMBL" id="QJVC01000003">
    <property type="protein sequence ID" value="PYI39238.1"/>
    <property type="molecule type" value="Genomic_DNA"/>
</dbReference>
<evidence type="ECO:0000313" key="4">
    <source>
        <dbReference type="EMBL" id="PYI39238.1"/>
    </source>
</evidence>
<dbReference type="InterPro" id="IPR021835">
    <property type="entry name" value="DUF3427"/>
</dbReference>
<comment type="caution">
    <text evidence="4">The sequence shown here is derived from an EMBL/GenBank/DDBJ whole genome shotgun (WGS) entry which is preliminary data.</text>
</comment>
<dbReference type="PROSITE" id="PS51192">
    <property type="entry name" value="HELICASE_ATP_BIND_1"/>
    <property type="match status" value="1"/>
</dbReference>
<dbReference type="SMART" id="SM00490">
    <property type="entry name" value="HELICc"/>
    <property type="match status" value="1"/>
</dbReference>
<dbReference type="Gene3D" id="3.40.50.300">
    <property type="entry name" value="P-loop containing nucleotide triphosphate hydrolases"/>
    <property type="match status" value="2"/>
</dbReference>
<dbReference type="Proteomes" id="UP000247980">
    <property type="component" value="Unassembled WGS sequence"/>
</dbReference>
<proteinExistence type="predicted"/>
<dbReference type="OrthoDB" id="9776021at2"/>
<gene>
    <name evidence="4" type="ORF">CVS30_04505</name>
</gene>
<feature type="domain" description="Helicase ATP-binding" evidence="2">
    <location>
        <begin position="234"/>
        <end position="386"/>
    </location>
</feature>
<dbReference type="InterPro" id="IPR025202">
    <property type="entry name" value="PLD-like_dom"/>
</dbReference>
<dbReference type="Pfam" id="PF26350">
    <property type="entry name" value="DUF8090"/>
    <property type="match status" value="1"/>
</dbReference>
<evidence type="ECO:0000259" key="3">
    <source>
        <dbReference type="PROSITE" id="PS51194"/>
    </source>
</evidence>
<dbReference type="Gene3D" id="3.30.870.10">
    <property type="entry name" value="Endonuclease Chain A"/>
    <property type="match status" value="1"/>
</dbReference>
<evidence type="ECO:0000259" key="1">
    <source>
        <dbReference type="PROSITE" id="PS50035"/>
    </source>
</evidence>
<dbReference type="Pfam" id="PF13091">
    <property type="entry name" value="PLDc_2"/>
    <property type="match status" value="1"/>
</dbReference>
<protein>
    <submittedName>
        <fullName evidence="4">DUF3427 domain-containing protein</fullName>
    </submittedName>
</protein>
<dbReference type="GO" id="GO:0006793">
    <property type="term" value="P:phosphorus metabolic process"/>
    <property type="evidence" value="ECO:0007669"/>
    <property type="project" value="UniProtKB-ARBA"/>
</dbReference>
<dbReference type="GO" id="GO:0016787">
    <property type="term" value="F:hydrolase activity"/>
    <property type="evidence" value="ECO:0007669"/>
    <property type="project" value="InterPro"/>
</dbReference>
<dbReference type="CDD" id="cd09204">
    <property type="entry name" value="PLDc_N_DEXD_b2"/>
    <property type="match status" value="1"/>
</dbReference>
<evidence type="ECO:0000313" key="5">
    <source>
        <dbReference type="Proteomes" id="UP000247980"/>
    </source>
</evidence>
<dbReference type="PROSITE" id="PS50035">
    <property type="entry name" value="PLD"/>
    <property type="match status" value="1"/>
</dbReference>
<dbReference type="Pfam" id="PF00271">
    <property type="entry name" value="Helicase_C"/>
    <property type="match status" value="1"/>
</dbReference>
<dbReference type="GO" id="GO:0003677">
    <property type="term" value="F:DNA binding"/>
    <property type="evidence" value="ECO:0007669"/>
    <property type="project" value="InterPro"/>
</dbReference>
<dbReference type="PANTHER" id="PTHR47396">
    <property type="entry name" value="TYPE I RESTRICTION ENZYME ECOKI R PROTEIN"/>
    <property type="match status" value="1"/>
</dbReference>
<dbReference type="Pfam" id="PF11907">
    <property type="entry name" value="DUF3427"/>
    <property type="match status" value="1"/>
</dbReference>
<dbReference type="SMART" id="SM00487">
    <property type="entry name" value="DEXDc"/>
    <property type="match status" value="1"/>
</dbReference>
<name>A0A2V5IRR2_9MICC</name>
<dbReference type="CDD" id="cd18032">
    <property type="entry name" value="DEXHc_RE_I_III_res"/>
    <property type="match status" value="1"/>
</dbReference>
<accession>A0A2V5IRR2</accession>
<dbReference type="PROSITE" id="PS51194">
    <property type="entry name" value="HELICASE_CTER"/>
    <property type="match status" value="1"/>
</dbReference>
<dbReference type="RefSeq" id="WP_110484143.1">
    <property type="nucleotide sequence ID" value="NZ_QJVC01000003.1"/>
</dbReference>
<dbReference type="SUPFAM" id="SSF52540">
    <property type="entry name" value="P-loop containing nucleoside triphosphate hydrolases"/>
    <property type="match status" value="1"/>
</dbReference>
<dbReference type="AlphaFoldDB" id="A0A2V5IRR2"/>
<evidence type="ECO:0000259" key="2">
    <source>
        <dbReference type="PROSITE" id="PS51192"/>
    </source>
</evidence>